<dbReference type="InterPro" id="IPR052911">
    <property type="entry name" value="Corrinoid_activation_enz"/>
</dbReference>
<dbReference type="PANTHER" id="PTHR42895">
    <property type="entry name" value="IRON-SULFUR CLUSTER-BINDING PROTEIN-RELATED"/>
    <property type="match status" value="1"/>
</dbReference>
<feature type="non-terminal residue" evidence="4">
    <location>
        <position position="271"/>
    </location>
</feature>
<organism evidence="4">
    <name type="scientific">marine sediment metagenome</name>
    <dbReference type="NCBI Taxonomy" id="412755"/>
    <lineage>
        <taxon>unclassified sequences</taxon>
        <taxon>metagenomes</taxon>
        <taxon>ecological metagenomes</taxon>
    </lineage>
</organism>
<dbReference type="CDD" id="cd00207">
    <property type="entry name" value="fer2"/>
    <property type="match status" value="1"/>
</dbReference>
<dbReference type="Gene3D" id="3.30.420.480">
    <property type="entry name" value="Domain of unknown function (DUF4445)"/>
    <property type="match status" value="1"/>
</dbReference>
<feature type="non-terminal residue" evidence="4">
    <location>
        <position position="1"/>
    </location>
</feature>
<dbReference type="SUPFAM" id="SSF54292">
    <property type="entry name" value="2Fe-2S ferredoxin-like"/>
    <property type="match status" value="1"/>
</dbReference>
<feature type="domain" description="RACo-like middle region" evidence="3">
    <location>
        <begin position="152"/>
        <end position="269"/>
    </location>
</feature>
<dbReference type="InterPro" id="IPR001041">
    <property type="entry name" value="2Fe-2S_ferredoxin-type"/>
</dbReference>
<gene>
    <name evidence="4" type="ORF">S01H1_34494</name>
</gene>
<dbReference type="AlphaFoldDB" id="X0UES0"/>
<dbReference type="GO" id="GO:0051536">
    <property type="term" value="F:iron-sulfur cluster binding"/>
    <property type="evidence" value="ECO:0007669"/>
    <property type="project" value="InterPro"/>
</dbReference>
<dbReference type="EMBL" id="BARS01021479">
    <property type="protein sequence ID" value="GAG04090.1"/>
    <property type="molecule type" value="Genomic_DNA"/>
</dbReference>
<dbReference type="Gene3D" id="3.10.20.880">
    <property type="match status" value="1"/>
</dbReference>
<accession>X0UES0</accession>
<dbReference type="Pfam" id="PF00111">
    <property type="entry name" value="Fer2"/>
    <property type="match status" value="1"/>
</dbReference>
<reference evidence="4" key="1">
    <citation type="journal article" date="2014" name="Front. Microbiol.">
        <title>High frequency of phylogenetically diverse reductive dehalogenase-homologous genes in deep subseafloor sedimentary metagenomes.</title>
        <authorList>
            <person name="Kawai M."/>
            <person name="Futagami T."/>
            <person name="Toyoda A."/>
            <person name="Takaki Y."/>
            <person name="Nishi S."/>
            <person name="Hori S."/>
            <person name="Arai W."/>
            <person name="Tsubouchi T."/>
            <person name="Morono Y."/>
            <person name="Uchiyama I."/>
            <person name="Ito T."/>
            <person name="Fujiyama A."/>
            <person name="Inagaki F."/>
            <person name="Takami H."/>
        </authorList>
    </citation>
    <scope>NUCLEOTIDE SEQUENCE</scope>
    <source>
        <strain evidence="4">Expedition CK06-06</strain>
    </source>
</reference>
<name>X0UES0_9ZZZZ</name>
<dbReference type="InterPro" id="IPR012675">
    <property type="entry name" value="Beta-grasp_dom_sf"/>
</dbReference>
<comment type="caution">
    <text evidence="4">The sequence shown here is derived from an EMBL/GenBank/DDBJ whole genome shotgun (WGS) entry which is preliminary data.</text>
</comment>
<dbReference type="InterPro" id="IPR036010">
    <property type="entry name" value="2Fe-2S_ferredoxin-like_sf"/>
</dbReference>
<feature type="domain" description="2Fe-2S ferredoxin-type" evidence="1">
    <location>
        <begin position="2"/>
        <end position="42"/>
    </location>
</feature>
<evidence type="ECO:0008006" key="5">
    <source>
        <dbReference type="Google" id="ProtNLM"/>
    </source>
</evidence>
<dbReference type="PANTHER" id="PTHR42895:SF2">
    <property type="entry name" value="IRON-SULFUR CLUSTER PROTEIN"/>
    <property type="match status" value="1"/>
</dbReference>
<evidence type="ECO:0000259" key="2">
    <source>
        <dbReference type="Pfam" id="PF17650"/>
    </source>
</evidence>
<evidence type="ECO:0000259" key="1">
    <source>
        <dbReference type="Pfam" id="PF00111"/>
    </source>
</evidence>
<dbReference type="InterPro" id="IPR041414">
    <property type="entry name" value="Raco-like_middle"/>
</dbReference>
<sequence length="271" mass="29494">TCSRCKIQIIDGEVSPPTPNEEQALSPQEMEAGYRLACETYPASDCKLHVPPESLTTPQRTQVEGLEVTIPPDPPVHAYHVQLPSPSWSDLRADAQRVLEALQHQHQLSCLTIDIDLLRDLSPLLRSWGWQAQASVRGDEVVALGPWPSRQLGLAVDLGTTKIAGYLMDLDRGQMLAAQGIMNPQVSYGEDILSRIARVMEAPTEAAQLQALTMEALNRLVAELCAGVDAEPGEIVEAVVVGNTAMHHLLLRLPVRQLALSPFLPAVSEAL</sequence>
<evidence type="ECO:0000259" key="3">
    <source>
        <dbReference type="Pfam" id="PF17651"/>
    </source>
</evidence>
<feature type="domain" description="RACo linker region" evidence="2">
    <location>
        <begin position="68"/>
        <end position="146"/>
    </location>
</feature>
<dbReference type="Pfam" id="PF17650">
    <property type="entry name" value="RACo_linker"/>
    <property type="match status" value="1"/>
</dbReference>
<protein>
    <recommendedName>
        <fullName evidence="5">2Fe-2S ferredoxin-type domain-containing protein</fullName>
    </recommendedName>
</protein>
<dbReference type="Pfam" id="PF17651">
    <property type="entry name" value="Raco_middle"/>
    <property type="match status" value="1"/>
</dbReference>
<proteinExistence type="predicted"/>
<evidence type="ECO:0000313" key="4">
    <source>
        <dbReference type="EMBL" id="GAG04090.1"/>
    </source>
</evidence>
<dbReference type="InterPro" id="IPR042259">
    <property type="entry name" value="Raco-like_middle_sf"/>
</dbReference>
<dbReference type="InterPro" id="IPR040506">
    <property type="entry name" value="RACo_linker"/>
</dbReference>
<dbReference type="Gene3D" id="3.10.20.30">
    <property type="match status" value="1"/>
</dbReference>